<dbReference type="InterPro" id="IPR036179">
    <property type="entry name" value="Ig-like_dom_sf"/>
</dbReference>
<evidence type="ECO:0000313" key="3">
    <source>
        <dbReference type="EMBL" id="RWS17608.1"/>
    </source>
</evidence>
<dbReference type="Gene3D" id="2.60.40.10">
    <property type="entry name" value="Immunoglobulins"/>
    <property type="match status" value="2"/>
</dbReference>
<dbReference type="SMART" id="SM00409">
    <property type="entry name" value="IG"/>
    <property type="match status" value="2"/>
</dbReference>
<dbReference type="PANTHER" id="PTHR23279">
    <property type="entry name" value="DEFECTIVE PROBOSCIS EXTENSION RESPONSE DPR -RELATED"/>
    <property type="match status" value="1"/>
</dbReference>
<name>A0A3S3R2T5_9ACAR</name>
<dbReference type="InterPro" id="IPR003599">
    <property type="entry name" value="Ig_sub"/>
</dbReference>
<dbReference type="Proteomes" id="UP000285301">
    <property type="component" value="Unassembled WGS sequence"/>
</dbReference>
<comment type="caution">
    <text evidence="2">The sequence shown here is derived from an EMBL/GenBank/DDBJ whole genome shotgun (WGS) entry which is preliminary data.</text>
</comment>
<dbReference type="EMBL" id="NCKU01000054">
    <property type="protein sequence ID" value="RWS17608.1"/>
    <property type="molecule type" value="Genomic_DNA"/>
</dbReference>
<accession>A0A3S3R2T5</accession>
<dbReference type="EMBL" id="NCKU01000055">
    <property type="protein sequence ID" value="RWS17597.1"/>
    <property type="molecule type" value="Genomic_DNA"/>
</dbReference>
<dbReference type="InterPro" id="IPR007110">
    <property type="entry name" value="Ig-like_dom"/>
</dbReference>
<protein>
    <submittedName>
        <fullName evidence="2">Neurotrimin-like protein</fullName>
    </submittedName>
</protein>
<reference evidence="2" key="2">
    <citation type="submission" date="2018-11" db="EMBL/GenBank/DDBJ databases">
        <title>Trombidioid mite genomics.</title>
        <authorList>
            <person name="Dong X."/>
        </authorList>
    </citation>
    <scope>NUCLEOTIDE SEQUENCE</scope>
    <source>
        <strain evidence="2">UoL-WK</strain>
    </source>
</reference>
<gene>
    <name evidence="2" type="ORF">B4U79_04015</name>
    <name evidence="3" type="ORF">B4U79_08425</name>
</gene>
<dbReference type="InterPro" id="IPR013106">
    <property type="entry name" value="Ig_V-set"/>
</dbReference>
<dbReference type="Pfam" id="PF13927">
    <property type="entry name" value="Ig_3"/>
    <property type="match status" value="1"/>
</dbReference>
<dbReference type="STRING" id="1965070.A0A3S3R2T5"/>
<evidence type="ECO:0000259" key="1">
    <source>
        <dbReference type="PROSITE" id="PS50835"/>
    </source>
</evidence>
<evidence type="ECO:0000313" key="2">
    <source>
        <dbReference type="EMBL" id="RWS17597.1"/>
    </source>
</evidence>
<feature type="domain" description="Ig-like" evidence="1">
    <location>
        <begin position="181"/>
        <end position="280"/>
    </location>
</feature>
<dbReference type="GO" id="GO:0050808">
    <property type="term" value="P:synapse organization"/>
    <property type="evidence" value="ECO:0007669"/>
    <property type="project" value="TreeGrafter"/>
</dbReference>
<dbReference type="AlphaFoldDB" id="A0A3S3R2T5"/>
<dbReference type="PANTHER" id="PTHR23279:SF46">
    <property type="entry name" value="DEFECTIVE PROBOSCIS EXTENSION RESPONSE 10, ISOFORM A-RELATED"/>
    <property type="match status" value="1"/>
</dbReference>
<dbReference type="InterPro" id="IPR003598">
    <property type="entry name" value="Ig_sub2"/>
</dbReference>
<evidence type="ECO:0000313" key="4">
    <source>
        <dbReference type="Proteomes" id="UP000285301"/>
    </source>
</evidence>
<feature type="domain" description="Ig-like" evidence="1">
    <location>
        <begin position="56"/>
        <end position="172"/>
    </location>
</feature>
<keyword evidence="4" id="KW-1185">Reference proteome</keyword>
<proteinExistence type="predicted"/>
<dbReference type="Pfam" id="PF07686">
    <property type="entry name" value="V-set"/>
    <property type="match status" value="1"/>
</dbReference>
<dbReference type="PROSITE" id="PS50835">
    <property type="entry name" value="IG_LIKE"/>
    <property type="match status" value="2"/>
</dbReference>
<dbReference type="FunFam" id="2.60.40.10:FF:000533">
    <property type="entry name" value="Uncharacterized protein, isoform A"/>
    <property type="match status" value="1"/>
</dbReference>
<dbReference type="InterPro" id="IPR037448">
    <property type="entry name" value="Zig-8"/>
</dbReference>
<sequence length="357" mass="40178">MDGVKSEMLLKVFFRISCHRKDAIGKEGSIRMDYTQVHSISSSPTESGSSSSATLPAAAYEMRQAANSWSSLNQMRMYDEKATPKNVTAQIGHSVYLHCIVEPIGDKMISWIRLHDFHLLTVGLFTYTSDYRFVIRHGTLQANDWALQIKHVTPKDEGLYECQVNTDPPRSTYYYLHVVVPYAGMVGSPDDMLVRPGSIINLTCVISRSPEPPAFVFWYHNDRMINYDYNSNDNRGEITMHKDAEKSDTVISRLIIRNARLSDSGNYTCTPSNAEPTSIYVRVMQGNGVASDAGSSRLTNFLAGEKRLSNDMQNDEGGSTEYTGNGCCTIYHFHTSTQLLNIITFVFIVFELLIDER</sequence>
<dbReference type="CDD" id="cd00096">
    <property type="entry name" value="Ig"/>
    <property type="match status" value="1"/>
</dbReference>
<dbReference type="OrthoDB" id="190835at2759"/>
<dbReference type="SMART" id="SM00406">
    <property type="entry name" value="IGv"/>
    <property type="match status" value="2"/>
</dbReference>
<reference evidence="2 4" key="1">
    <citation type="journal article" date="2018" name="Gigascience">
        <title>Genomes of trombidid mites reveal novel predicted allergens and laterally-transferred genes associated with secondary metabolism.</title>
        <authorList>
            <person name="Dong X."/>
            <person name="Chaisiri K."/>
            <person name="Xia D."/>
            <person name="Armstrong S.D."/>
            <person name="Fang Y."/>
            <person name="Donnelly M.J."/>
            <person name="Kadowaki T."/>
            <person name="McGarry J.W."/>
            <person name="Darby A.C."/>
            <person name="Makepeace B.L."/>
        </authorList>
    </citation>
    <scope>NUCLEOTIDE SEQUENCE [LARGE SCALE GENOMIC DNA]</scope>
    <source>
        <strain evidence="2">UoL-WK</strain>
    </source>
</reference>
<dbReference type="GO" id="GO:0032589">
    <property type="term" value="C:neuron projection membrane"/>
    <property type="evidence" value="ECO:0007669"/>
    <property type="project" value="TreeGrafter"/>
</dbReference>
<dbReference type="FunFam" id="2.60.40.10:FF:000129">
    <property type="entry name" value="CLUMA_CG018772, isoform A"/>
    <property type="match status" value="1"/>
</dbReference>
<dbReference type="InterPro" id="IPR013783">
    <property type="entry name" value="Ig-like_fold"/>
</dbReference>
<dbReference type="SMART" id="SM00408">
    <property type="entry name" value="IGc2"/>
    <property type="match status" value="2"/>
</dbReference>
<organism evidence="2 4">
    <name type="scientific">Dinothrombium tinctorium</name>
    <dbReference type="NCBI Taxonomy" id="1965070"/>
    <lineage>
        <taxon>Eukaryota</taxon>
        <taxon>Metazoa</taxon>
        <taxon>Ecdysozoa</taxon>
        <taxon>Arthropoda</taxon>
        <taxon>Chelicerata</taxon>
        <taxon>Arachnida</taxon>
        <taxon>Acari</taxon>
        <taxon>Acariformes</taxon>
        <taxon>Trombidiformes</taxon>
        <taxon>Prostigmata</taxon>
        <taxon>Anystina</taxon>
        <taxon>Parasitengona</taxon>
        <taxon>Trombidioidea</taxon>
        <taxon>Trombidiidae</taxon>
        <taxon>Dinothrombium</taxon>
    </lineage>
</organism>
<dbReference type="SUPFAM" id="SSF48726">
    <property type="entry name" value="Immunoglobulin"/>
    <property type="match status" value="2"/>
</dbReference>